<evidence type="ECO:0000256" key="1">
    <source>
        <dbReference type="ARBA" id="ARBA00023002"/>
    </source>
</evidence>
<dbReference type="InterPro" id="IPR032459">
    <property type="entry name" value="Oxidoreduct_C"/>
</dbReference>
<proteinExistence type="predicted"/>
<sequence>MKRYRYLLPLVASALATQSCQQSAPKTATADSNMVKLITVDPGHFHSALVQKSMSAGIDSVVHVYAPEGKELEAHLALIKQYNERAESPTSWSEQVYKGADYFEKMLADKPGNVVVLAGNNKRKTDYISKSIEAGLNVLSDKPMVITPAAFPQLEAAFKTAADKKVLLYDIMTERSEISNMLQKELMQQPTVFGELQKGSQDAPAVLIESVHFYFKNVSGKTLVRPSWFFDAGQQGDAIADVGVHLIDLAQWACFPETAIDHTKDINVVAARNWPTPLTKSQFTSITQQSEFPDFLQPLVKDSVLNARGNGEVTYSLKGVFVKVIARWEYKAEEGGDTHYALVKGSLSSLEIKQGKEENFKPTLYIRPAKNDTAFATALTQVVTQLNTKYPGVAVEKIATGYKVNIPEKYKDGHEAHFSQVLQRFLGYLNTGLPAWEVPCMLSKYYTSTAALKLADAQK</sequence>
<evidence type="ECO:0000313" key="4">
    <source>
        <dbReference type="EMBL" id="UYQ91288.1"/>
    </source>
</evidence>
<dbReference type="Gene3D" id="3.40.50.720">
    <property type="entry name" value="NAD(P)-binding Rossmann-like Domain"/>
    <property type="match status" value="1"/>
</dbReference>
<dbReference type="EMBL" id="CP107006">
    <property type="protein sequence ID" value="UYQ91288.1"/>
    <property type="molecule type" value="Genomic_DNA"/>
</dbReference>
<reference evidence="4" key="1">
    <citation type="submission" date="2022-10" db="EMBL/GenBank/DDBJ databases">
        <title>Chitinophaga sp. nov., isolated from soil.</title>
        <authorList>
            <person name="Jeon C.O."/>
        </authorList>
    </citation>
    <scope>NUCLEOTIDE SEQUENCE</scope>
    <source>
        <strain evidence="4">R8</strain>
    </source>
</reference>
<name>A0ABY6IVN2_9BACT</name>
<dbReference type="PROSITE" id="PS51257">
    <property type="entry name" value="PROKAR_LIPOPROTEIN"/>
    <property type="match status" value="1"/>
</dbReference>
<keyword evidence="5" id="KW-1185">Reference proteome</keyword>
<organism evidence="4 5">
    <name type="scientific">Chitinophaga horti</name>
    <dbReference type="NCBI Taxonomy" id="2920382"/>
    <lineage>
        <taxon>Bacteria</taxon>
        <taxon>Pseudomonadati</taxon>
        <taxon>Bacteroidota</taxon>
        <taxon>Chitinophagia</taxon>
        <taxon>Chitinophagales</taxon>
        <taxon>Chitinophagaceae</taxon>
        <taxon>Chitinophaga</taxon>
    </lineage>
</organism>
<feature type="domain" description="Gfo/Idh/MocA-like oxidoreductase N-terminal" evidence="2">
    <location>
        <begin position="76"/>
        <end position="160"/>
    </location>
</feature>
<keyword evidence="1" id="KW-0560">Oxidoreductase</keyword>
<dbReference type="InterPro" id="IPR036291">
    <property type="entry name" value="NAD(P)-bd_dom_sf"/>
</dbReference>
<dbReference type="Proteomes" id="UP001162741">
    <property type="component" value="Chromosome"/>
</dbReference>
<evidence type="ECO:0000313" key="5">
    <source>
        <dbReference type="Proteomes" id="UP001162741"/>
    </source>
</evidence>
<dbReference type="Pfam" id="PF01408">
    <property type="entry name" value="GFO_IDH_MocA"/>
    <property type="match status" value="1"/>
</dbReference>
<dbReference type="RefSeq" id="WP_264279743.1">
    <property type="nucleotide sequence ID" value="NZ_CP107006.1"/>
</dbReference>
<evidence type="ECO:0000259" key="2">
    <source>
        <dbReference type="Pfam" id="PF01408"/>
    </source>
</evidence>
<feature type="domain" description="Putative oxidoreductase C-terminal" evidence="3">
    <location>
        <begin position="182"/>
        <end position="455"/>
    </location>
</feature>
<evidence type="ECO:0000259" key="3">
    <source>
        <dbReference type="Pfam" id="PF16490"/>
    </source>
</evidence>
<protein>
    <submittedName>
        <fullName evidence="4">Gfo/Idh/MocA family oxidoreductase</fullName>
    </submittedName>
</protein>
<dbReference type="Gene3D" id="3.30.360.10">
    <property type="entry name" value="Dihydrodipicolinate Reductase, domain 2"/>
    <property type="match status" value="1"/>
</dbReference>
<dbReference type="InterPro" id="IPR050463">
    <property type="entry name" value="Gfo/Idh/MocA_oxidrdct_glycsds"/>
</dbReference>
<dbReference type="PANTHER" id="PTHR43818">
    <property type="entry name" value="BCDNA.GH03377"/>
    <property type="match status" value="1"/>
</dbReference>
<gene>
    <name evidence="4" type="ORF">MKQ68_14440</name>
</gene>
<dbReference type="Pfam" id="PF16490">
    <property type="entry name" value="Oxidoreduct_C"/>
    <property type="match status" value="1"/>
</dbReference>
<accession>A0ABY6IVN2</accession>
<dbReference type="InterPro" id="IPR000683">
    <property type="entry name" value="Gfo/Idh/MocA-like_OxRdtase_N"/>
</dbReference>
<dbReference type="PANTHER" id="PTHR43818:SF11">
    <property type="entry name" value="BCDNA.GH03377"/>
    <property type="match status" value="1"/>
</dbReference>
<dbReference type="SUPFAM" id="SSF51735">
    <property type="entry name" value="NAD(P)-binding Rossmann-fold domains"/>
    <property type="match status" value="1"/>
</dbReference>